<dbReference type="AlphaFoldDB" id="A0A852FSN5"/>
<evidence type="ECO:0000313" key="1">
    <source>
        <dbReference type="EMBL" id="NXQ21557.1"/>
    </source>
</evidence>
<dbReference type="GO" id="GO:0036126">
    <property type="term" value="C:sperm flagellum"/>
    <property type="evidence" value="ECO:0007669"/>
    <property type="project" value="TreeGrafter"/>
</dbReference>
<protein>
    <submittedName>
        <fullName evidence="1">SACA9 protein</fullName>
    </submittedName>
</protein>
<dbReference type="PANTHER" id="PTHR32455">
    <property type="entry name" value="SPERM ACROSOME-ASSOCIATED PROTEIN 9"/>
    <property type="match status" value="1"/>
</dbReference>
<dbReference type="EMBL" id="WBNO01029835">
    <property type="protein sequence ID" value="NXQ21557.1"/>
    <property type="molecule type" value="Genomic_DNA"/>
</dbReference>
<dbReference type="InterPro" id="IPR027818">
    <property type="entry name" value="SPACA9"/>
</dbReference>
<dbReference type="Pfam" id="PF15120">
    <property type="entry name" value="SPACA9"/>
    <property type="match status" value="1"/>
</dbReference>
<feature type="non-terminal residue" evidence="1">
    <location>
        <position position="1"/>
    </location>
</feature>
<dbReference type="GO" id="GO:0001669">
    <property type="term" value="C:acrosomal vesicle"/>
    <property type="evidence" value="ECO:0007669"/>
    <property type="project" value="TreeGrafter"/>
</dbReference>
<organism evidence="1 2">
    <name type="scientific">Peucedramus taeniatus</name>
    <name type="common">Olive warbler</name>
    <dbReference type="NCBI Taxonomy" id="135441"/>
    <lineage>
        <taxon>Eukaryota</taxon>
        <taxon>Metazoa</taxon>
        <taxon>Chordata</taxon>
        <taxon>Craniata</taxon>
        <taxon>Vertebrata</taxon>
        <taxon>Euteleostomi</taxon>
        <taxon>Archelosauria</taxon>
        <taxon>Archosauria</taxon>
        <taxon>Dinosauria</taxon>
        <taxon>Saurischia</taxon>
        <taxon>Theropoda</taxon>
        <taxon>Coelurosauria</taxon>
        <taxon>Aves</taxon>
        <taxon>Neognathae</taxon>
        <taxon>Neoaves</taxon>
        <taxon>Telluraves</taxon>
        <taxon>Australaves</taxon>
        <taxon>Passeriformes</taxon>
        <taxon>Passeroidea</taxon>
        <taxon>Fringillidae</taxon>
        <taxon>Peucedraminae</taxon>
        <taxon>Peucedramus</taxon>
    </lineage>
</organism>
<sequence>YPHSVVNHLSLEEARHRYGGVVSVLPIVLDSMREWVTHSKRKLLYIVSPGCSVCKKETPTSQTAPAGDFAALTSNSNKSAVQLQEKDFQKFRAANQRPKKK</sequence>
<accession>A0A852FSN5</accession>
<keyword evidence="2" id="KW-1185">Reference proteome</keyword>
<proteinExistence type="predicted"/>
<comment type="caution">
    <text evidence="1">The sequence shown here is derived from an EMBL/GenBank/DDBJ whole genome shotgun (WGS) entry which is preliminary data.</text>
</comment>
<name>A0A852FSN5_PEUTA</name>
<feature type="non-terminal residue" evidence="1">
    <location>
        <position position="101"/>
    </location>
</feature>
<gene>
    <name evidence="1" type="primary">Spaca9</name>
    <name evidence="1" type="ORF">PEUTAE_R15013</name>
</gene>
<dbReference type="PANTHER" id="PTHR32455:SF1">
    <property type="entry name" value="SPERM ACROSOME-ASSOCIATED PROTEIN 9"/>
    <property type="match status" value="1"/>
</dbReference>
<reference evidence="1" key="1">
    <citation type="submission" date="2019-09" db="EMBL/GenBank/DDBJ databases">
        <title>Bird 10,000 Genomes (B10K) Project - Family phase.</title>
        <authorList>
            <person name="Zhang G."/>
        </authorList>
    </citation>
    <scope>NUCLEOTIDE SEQUENCE</scope>
    <source>
        <strain evidence="1">B10K-DU-002-52</strain>
        <tissue evidence="1">Muscle</tissue>
    </source>
</reference>
<dbReference type="Proteomes" id="UP000629713">
    <property type="component" value="Unassembled WGS sequence"/>
</dbReference>
<dbReference type="GO" id="GO:0097546">
    <property type="term" value="C:ciliary base"/>
    <property type="evidence" value="ECO:0007669"/>
    <property type="project" value="TreeGrafter"/>
</dbReference>
<evidence type="ECO:0000313" key="2">
    <source>
        <dbReference type="Proteomes" id="UP000629713"/>
    </source>
</evidence>